<comment type="caution">
    <text evidence="3">The sequence shown here is derived from an EMBL/GenBank/DDBJ whole genome shotgun (WGS) entry which is preliminary data.</text>
</comment>
<sequence length="110" mass="12996">MRTLYQPVTMVVVLRIIRDRFYKELPMPDMDRMQLDVAQDGLGVTHANNTLVIKYRKPKYIVELERLLRMEVQGLPDKEAKQEKEMMESVTKMMENVMKRPANPSQAIMR</sequence>
<dbReference type="Proteomes" id="UP000186922">
    <property type="component" value="Unassembled WGS sequence"/>
</dbReference>
<gene>
    <name evidence="3" type="primary">RvY_13907-1</name>
    <name evidence="3" type="synonym">RvY_13907.1</name>
    <name evidence="3" type="ORF">RvY_13907</name>
</gene>
<organism evidence="3 4">
    <name type="scientific">Ramazzottius varieornatus</name>
    <name type="common">Water bear</name>
    <name type="synonym">Tardigrade</name>
    <dbReference type="NCBI Taxonomy" id="947166"/>
    <lineage>
        <taxon>Eukaryota</taxon>
        <taxon>Metazoa</taxon>
        <taxon>Ecdysozoa</taxon>
        <taxon>Tardigrada</taxon>
        <taxon>Eutardigrada</taxon>
        <taxon>Parachela</taxon>
        <taxon>Hypsibioidea</taxon>
        <taxon>Ramazzottiidae</taxon>
        <taxon>Ramazzottius</taxon>
    </lineage>
</organism>
<evidence type="ECO:0000313" key="4">
    <source>
        <dbReference type="Proteomes" id="UP000186922"/>
    </source>
</evidence>
<dbReference type="STRING" id="947166.A0A1D1VRA1"/>
<accession>A0A1D1VRA1</accession>
<evidence type="ECO:0000256" key="2">
    <source>
        <dbReference type="ARBA" id="ARBA00020330"/>
    </source>
</evidence>
<proteinExistence type="inferred from homology"/>
<evidence type="ECO:0000313" key="3">
    <source>
        <dbReference type="EMBL" id="GAV03491.1"/>
    </source>
</evidence>
<dbReference type="InterPro" id="IPR026224">
    <property type="entry name" value="DPCD"/>
</dbReference>
<dbReference type="EMBL" id="BDGG01000009">
    <property type="protein sequence ID" value="GAV03491.1"/>
    <property type="molecule type" value="Genomic_DNA"/>
</dbReference>
<dbReference type="PANTHER" id="PTHR31921">
    <property type="entry name" value="PROTEIN DPCD"/>
    <property type="match status" value="1"/>
</dbReference>
<protein>
    <recommendedName>
        <fullName evidence="2">Protein DPCD</fullName>
    </recommendedName>
</protein>
<keyword evidence="4" id="KW-1185">Reference proteome</keyword>
<dbReference type="OrthoDB" id="10256139at2759"/>
<dbReference type="PANTHER" id="PTHR31921:SF1">
    <property type="entry name" value="PROTEIN DPCD"/>
    <property type="match status" value="1"/>
</dbReference>
<reference evidence="3 4" key="1">
    <citation type="journal article" date="2016" name="Nat. Commun.">
        <title>Extremotolerant tardigrade genome and improved radiotolerance of human cultured cells by tardigrade-unique protein.</title>
        <authorList>
            <person name="Hashimoto T."/>
            <person name="Horikawa D.D."/>
            <person name="Saito Y."/>
            <person name="Kuwahara H."/>
            <person name="Kozuka-Hata H."/>
            <person name="Shin-I T."/>
            <person name="Minakuchi Y."/>
            <person name="Ohishi K."/>
            <person name="Motoyama A."/>
            <person name="Aizu T."/>
            <person name="Enomoto A."/>
            <person name="Kondo K."/>
            <person name="Tanaka S."/>
            <person name="Hara Y."/>
            <person name="Koshikawa S."/>
            <person name="Sagara H."/>
            <person name="Miura T."/>
            <person name="Yokobori S."/>
            <person name="Miyagawa K."/>
            <person name="Suzuki Y."/>
            <person name="Kubo T."/>
            <person name="Oyama M."/>
            <person name="Kohara Y."/>
            <person name="Fujiyama A."/>
            <person name="Arakawa K."/>
            <person name="Katayama T."/>
            <person name="Toyoda A."/>
            <person name="Kunieda T."/>
        </authorList>
    </citation>
    <scope>NUCLEOTIDE SEQUENCE [LARGE SCALE GENOMIC DNA]</scope>
    <source>
        <strain evidence="3 4">YOKOZUNA-1</strain>
    </source>
</reference>
<evidence type="ECO:0000256" key="1">
    <source>
        <dbReference type="ARBA" id="ARBA00010597"/>
    </source>
</evidence>
<name>A0A1D1VRA1_RAMVA</name>
<dbReference type="AlphaFoldDB" id="A0A1D1VRA1"/>
<comment type="similarity">
    <text evidence="1">Belongs to the DPCD family.</text>
</comment>
<dbReference type="Pfam" id="PF14913">
    <property type="entry name" value="DPCD"/>
    <property type="match status" value="1"/>
</dbReference>